<reference evidence="1 2" key="1">
    <citation type="submission" date="2021-01" db="EMBL/GenBank/DDBJ databases">
        <title>Complete genome sequence of Pantoea eucrina OB49, a heavy metal tolerant bacterium with PGPR potential isolated from wheat in Algeria.</title>
        <authorList>
            <person name="Lekired A."/>
            <person name="Ouzari I.H."/>
        </authorList>
    </citation>
    <scope>NUCLEOTIDE SEQUENCE [LARGE SCALE GENOMIC DNA]</scope>
    <source>
        <strain evidence="1 2">OB49</strain>
    </source>
</reference>
<proteinExistence type="predicted"/>
<evidence type="ECO:0000313" key="1">
    <source>
        <dbReference type="EMBL" id="MBM0749007.1"/>
    </source>
</evidence>
<organism evidence="1 2">
    <name type="scientific">Pantoea eucrina</name>
    <dbReference type="NCBI Taxonomy" id="472693"/>
    <lineage>
        <taxon>Bacteria</taxon>
        <taxon>Pseudomonadati</taxon>
        <taxon>Pseudomonadota</taxon>
        <taxon>Gammaproteobacteria</taxon>
        <taxon>Enterobacterales</taxon>
        <taxon>Erwiniaceae</taxon>
        <taxon>Pantoea</taxon>
    </lineage>
</organism>
<dbReference type="RefSeq" id="WP_040113243.1">
    <property type="nucleotide sequence ID" value="NZ_JAFCXS010000015.1"/>
</dbReference>
<dbReference type="EMBL" id="JAFCXS010000015">
    <property type="protein sequence ID" value="MBM0749007.1"/>
    <property type="molecule type" value="Genomic_DNA"/>
</dbReference>
<dbReference type="Proteomes" id="UP000809137">
    <property type="component" value="Unassembled WGS sequence"/>
</dbReference>
<name>A0ABS1Z9A4_9GAMM</name>
<protein>
    <submittedName>
        <fullName evidence="1">Phage tail protein</fullName>
    </submittedName>
</protein>
<keyword evidence="2" id="KW-1185">Reference proteome</keyword>
<evidence type="ECO:0000313" key="2">
    <source>
        <dbReference type="Proteomes" id="UP000809137"/>
    </source>
</evidence>
<gene>
    <name evidence="1" type="ORF">JJB79_16580</name>
</gene>
<comment type="caution">
    <text evidence="1">The sequence shown here is derived from an EMBL/GenBank/DDBJ whole genome shotgun (WGS) entry which is preliminary data.</text>
</comment>
<accession>A0ABS1Z9A4</accession>
<sequence>MSFFDGLAGNIKGLASSTARQAGSSLISNILARASSNMSGGGGASYAGLPPELSSAKAILEMAMRIRYAQGWQWNIEIDGFSRVDMYVKDITYSANNVETESKLIGGVEFVKPTHVTAGSVTMTLRDNESGELLQKFKEKRARISNGDGTFNLPPAYLLNIRIYRVTQDGQASLEEEMKGFITTIGEISRARDAVGEFATFPVTFVKYTSAGGALNGLAKGLTGGITNQVQSSVSNLIKF</sequence>